<accession>A0ABM7V881</accession>
<feature type="binding site" evidence="12">
    <location>
        <position position="204"/>
    </location>
    <ligand>
        <name>pyruvate</name>
        <dbReference type="ChEBI" id="CHEBI:15361"/>
    </ligand>
</feature>
<comment type="subcellular location">
    <subcellularLocation>
        <location evidence="12">Cytoplasm</location>
    </subcellularLocation>
</comment>
<feature type="binding site" evidence="12">
    <location>
        <position position="46"/>
    </location>
    <ligand>
        <name>pyruvate</name>
        <dbReference type="ChEBI" id="CHEBI:15361"/>
    </ligand>
</feature>
<evidence type="ECO:0000313" key="15">
    <source>
        <dbReference type="Proteomes" id="UP001320209"/>
    </source>
</evidence>
<protein>
    <recommendedName>
        <fullName evidence="4 12">4-hydroxy-tetrahydrodipicolinate synthase</fullName>
        <shortName evidence="12">HTPA synthase</shortName>
        <ecNumber evidence="4 12">4.3.3.7</ecNumber>
    </recommendedName>
</protein>
<dbReference type="SMART" id="SM01130">
    <property type="entry name" value="DHDPS"/>
    <property type="match status" value="1"/>
</dbReference>
<evidence type="ECO:0000256" key="7">
    <source>
        <dbReference type="ARBA" id="ARBA00022915"/>
    </source>
</evidence>
<evidence type="ECO:0000256" key="5">
    <source>
        <dbReference type="ARBA" id="ARBA00022490"/>
    </source>
</evidence>
<dbReference type="Proteomes" id="UP001320209">
    <property type="component" value="Chromosome"/>
</dbReference>
<evidence type="ECO:0000256" key="11">
    <source>
        <dbReference type="ARBA" id="ARBA00047836"/>
    </source>
</evidence>
<dbReference type="PIRSF" id="PIRSF001365">
    <property type="entry name" value="DHDPS"/>
    <property type="match status" value="1"/>
</dbReference>
<comment type="similarity">
    <text evidence="3 12 13">Belongs to the DapA family.</text>
</comment>
<dbReference type="InterPro" id="IPR020625">
    <property type="entry name" value="Schiff_base-form_aldolases_AS"/>
</dbReference>
<dbReference type="PROSITE" id="PS00666">
    <property type="entry name" value="DHDPS_2"/>
    <property type="match status" value="1"/>
</dbReference>
<evidence type="ECO:0000256" key="4">
    <source>
        <dbReference type="ARBA" id="ARBA00012086"/>
    </source>
</evidence>
<evidence type="ECO:0000256" key="10">
    <source>
        <dbReference type="ARBA" id="ARBA00023270"/>
    </source>
</evidence>
<dbReference type="InterPro" id="IPR002220">
    <property type="entry name" value="DapA-like"/>
</dbReference>
<keyword evidence="6 12" id="KW-0028">Amino-acid biosynthesis</keyword>
<sequence length="301" mass="32571">MSFNGVSVAVPTFMLADRAVNWSAFEKYIDWLCGDKVDGVVPCGTTGGFLCLSADEQRRLIEICVEVCGKRAKVIAGAAAATTPETINLVKSAEKAGANAALIVSPFYVKPSQEGIYQFYKDIHDATNIPIVIYSNPGRAGVGIAIDTVKRLMELPRIVGLKDSTSDLSRTLEISSFMKRGFSLLCGEDSLFLPFLSCGGTGIISVTAGVAPMQFKEIWKCWNDKDIDKAHKTAISVRKLCAAMFMSPSPIPVKYALYMMGFAEPHTRLPLGPISCECKSIIKEELASLGLCNSCLNKKCC</sequence>
<feature type="site" description="Part of a proton relay during catalysis" evidence="12">
    <location>
        <position position="45"/>
    </location>
</feature>
<evidence type="ECO:0000256" key="8">
    <source>
        <dbReference type="ARBA" id="ARBA00023154"/>
    </source>
</evidence>
<feature type="site" description="Part of a proton relay during catalysis" evidence="12">
    <location>
        <position position="108"/>
    </location>
</feature>
<evidence type="ECO:0000256" key="9">
    <source>
        <dbReference type="ARBA" id="ARBA00023239"/>
    </source>
</evidence>
<feature type="active site" description="Proton donor/acceptor" evidence="12">
    <location>
        <position position="134"/>
    </location>
</feature>
<keyword evidence="10 12" id="KW-0704">Schiff base</keyword>
<keyword evidence="9 12" id="KW-0456">Lyase</keyword>
<dbReference type="Pfam" id="PF00701">
    <property type="entry name" value="DHDPS"/>
    <property type="match status" value="1"/>
</dbReference>
<dbReference type="EMBL" id="AP025225">
    <property type="protein sequence ID" value="BDB95975.1"/>
    <property type="molecule type" value="Genomic_DNA"/>
</dbReference>
<evidence type="ECO:0000256" key="2">
    <source>
        <dbReference type="ARBA" id="ARBA00005120"/>
    </source>
</evidence>
<dbReference type="NCBIfam" id="TIGR00674">
    <property type="entry name" value="dapA"/>
    <property type="match status" value="1"/>
</dbReference>
<organism evidence="14 15">
    <name type="scientific">Candidatus Hydrogenosomobacter endosymbioticus</name>
    <dbReference type="NCBI Taxonomy" id="2558174"/>
    <lineage>
        <taxon>Bacteria</taxon>
        <taxon>Pseudomonadati</taxon>
        <taxon>Pseudomonadota</taxon>
        <taxon>Alphaproteobacteria</taxon>
        <taxon>Holosporales</taxon>
        <taxon>Holosporaceae</taxon>
        <taxon>Candidatus Hydrogenosomobacter</taxon>
    </lineage>
</organism>
<evidence type="ECO:0000256" key="1">
    <source>
        <dbReference type="ARBA" id="ARBA00003294"/>
    </source>
</evidence>
<dbReference type="InterPro" id="IPR005263">
    <property type="entry name" value="DapA"/>
</dbReference>
<keyword evidence="7 12" id="KW-0220">Diaminopimelate biosynthesis</keyword>
<dbReference type="RefSeq" id="WP_236865260.1">
    <property type="nucleotide sequence ID" value="NZ_AP025225.1"/>
</dbReference>
<dbReference type="EC" id="4.3.3.7" evidence="4 12"/>
<comment type="function">
    <text evidence="1 12">Catalyzes the condensation of (S)-aspartate-beta-semialdehyde [(S)-ASA] and pyruvate to 4-hydroxy-tetrahydrodipicolinate (HTPA).</text>
</comment>
<reference evidence="14" key="1">
    <citation type="submission" date="2021-10" db="EMBL/GenBank/DDBJ databases">
        <title>Genome Sequence of The Candidatus Hydrogeosomobacter endosymbioticus, an Intracellular Bacterial Symbiont of the Anaerobic Ciliate GW7.</title>
        <authorList>
            <person name="Shiohama Y."/>
            <person name="Shinzato N."/>
        </authorList>
    </citation>
    <scope>NUCLEOTIDE SEQUENCE [LARGE SCALE GENOMIC DNA]</scope>
    <source>
        <strain evidence="14">200920</strain>
    </source>
</reference>
<keyword evidence="5 12" id="KW-0963">Cytoplasm</keyword>
<dbReference type="PRINTS" id="PR00146">
    <property type="entry name" value="DHPICSNTHASE"/>
</dbReference>
<proteinExistence type="inferred from homology"/>
<keyword evidence="8 12" id="KW-0457">Lysine biosynthesis</keyword>
<dbReference type="PANTHER" id="PTHR12128">
    <property type="entry name" value="DIHYDRODIPICOLINATE SYNTHASE"/>
    <property type="match status" value="1"/>
</dbReference>
<evidence type="ECO:0000313" key="14">
    <source>
        <dbReference type="EMBL" id="BDB95975.1"/>
    </source>
</evidence>
<dbReference type="SUPFAM" id="SSF51569">
    <property type="entry name" value="Aldolase"/>
    <property type="match status" value="1"/>
</dbReference>
<comment type="pathway">
    <text evidence="2 12">Amino-acid biosynthesis; L-lysine biosynthesis via DAP pathway; (S)-tetrahydrodipicolinate from L-aspartate: step 3/4.</text>
</comment>
<name>A0ABM7V881_9PROT</name>
<comment type="catalytic activity">
    <reaction evidence="11 12">
        <text>L-aspartate 4-semialdehyde + pyruvate = (2S,4S)-4-hydroxy-2,3,4,5-tetrahydrodipicolinate + H2O + H(+)</text>
        <dbReference type="Rhea" id="RHEA:34171"/>
        <dbReference type="ChEBI" id="CHEBI:15361"/>
        <dbReference type="ChEBI" id="CHEBI:15377"/>
        <dbReference type="ChEBI" id="CHEBI:15378"/>
        <dbReference type="ChEBI" id="CHEBI:67139"/>
        <dbReference type="ChEBI" id="CHEBI:537519"/>
        <dbReference type="EC" id="4.3.3.7"/>
    </reaction>
</comment>
<keyword evidence="15" id="KW-1185">Reference proteome</keyword>
<dbReference type="InterPro" id="IPR013785">
    <property type="entry name" value="Aldolase_TIM"/>
</dbReference>
<dbReference type="CDD" id="cd00950">
    <property type="entry name" value="DHDPS"/>
    <property type="match status" value="1"/>
</dbReference>
<evidence type="ECO:0000256" key="6">
    <source>
        <dbReference type="ARBA" id="ARBA00022605"/>
    </source>
</evidence>
<comment type="caution">
    <text evidence="12">Was originally thought to be a dihydrodipicolinate synthase (DHDPS), catalyzing the condensation of (S)-aspartate-beta-semialdehyde [(S)-ASA] and pyruvate to dihydrodipicolinate (DHDP). However, it was shown in E.coli that the product of the enzymatic reaction is not dihydrodipicolinate but in fact (4S)-4-hydroxy-2,3,4,5-tetrahydro-(2S)-dipicolinic acid (HTPA), and that the consecutive dehydration reaction leading to DHDP is not spontaneous but catalyzed by DapB.</text>
</comment>
<dbReference type="PANTHER" id="PTHR12128:SF66">
    <property type="entry name" value="4-HYDROXY-2-OXOGLUTARATE ALDOLASE, MITOCHONDRIAL"/>
    <property type="match status" value="1"/>
</dbReference>
<gene>
    <name evidence="12 14" type="primary">dapA</name>
    <name evidence="14" type="ORF">HYD_1080</name>
</gene>
<feature type="active site" description="Schiff-base intermediate with substrate" evidence="12">
    <location>
        <position position="162"/>
    </location>
</feature>
<evidence type="ECO:0000256" key="13">
    <source>
        <dbReference type="PIRNR" id="PIRNR001365"/>
    </source>
</evidence>
<evidence type="ECO:0000256" key="3">
    <source>
        <dbReference type="ARBA" id="ARBA00007592"/>
    </source>
</evidence>
<dbReference type="Gene3D" id="3.20.20.70">
    <property type="entry name" value="Aldolase class I"/>
    <property type="match status" value="1"/>
</dbReference>
<comment type="subunit">
    <text evidence="12">Homotetramer; dimer of dimers.</text>
</comment>
<dbReference type="HAMAP" id="MF_00418">
    <property type="entry name" value="DapA"/>
    <property type="match status" value="1"/>
</dbReference>
<evidence type="ECO:0000256" key="12">
    <source>
        <dbReference type="HAMAP-Rule" id="MF_00418"/>
    </source>
</evidence>